<organism evidence="1 2">
    <name type="scientific">Piloderma croceum (strain F 1598)</name>
    <dbReference type="NCBI Taxonomy" id="765440"/>
    <lineage>
        <taxon>Eukaryota</taxon>
        <taxon>Fungi</taxon>
        <taxon>Dikarya</taxon>
        <taxon>Basidiomycota</taxon>
        <taxon>Agaricomycotina</taxon>
        <taxon>Agaricomycetes</taxon>
        <taxon>Agaricomycetidae</taxon>
        <taxon>Atheliales</taxon>
        <taxon>Atheliaceae</taxon>
        <taxon>Piloderma</taxon>
    </lineage>
</organism>
<evidence type="ECO:0000313" key="2">
    <source>
        <dbReference type="Proteomes" id="UP000054166"/>
    </source>
</evidence>
<sequence>MQELQTVVEFTIVSIAGSVDSSKMHIDEAVAQGNAAIDQIKPLPSSLEHATGFADDSVPAYNNIEPIAATWGPFLQKVELITGIVGKISEV</sequence>
<reference evidence="1 2" key="1">
    <citation type="submission" date="2014-04" db="EMBL/GenBank/DDBJ databases">
        <authorList>
            <consortium name="DOE Joint Genome Institute"/>
            <person name="Kuo A."/>
            <person name="Tarkka M."/>
            <person name="Buscot F."/>
            <person name="Kohler A."/>
            <person name="Nagy L.G."/>
            <person name="Floudas D."/>
            <person name="Copeland A."/>
            <person name="Barry K.W."/>
            <person name="Cichocki N."/>
            <person name="Veneault-Fourrey C."/>
            <person name="LaButti K."/>
            <person name="Lindquist E.A."/>
            <person name="Lipzen A."/>
            <person name="Lundell T."/>
            <person name="Morin E."/>
            <person name="Murat C."/>
            <person name="Sun H."/>
            <person name="Tunlid A."/>
            <person name="Henrissat B."/>
            <person name="Grigoriev I.V."/>
            <person name="Hibbett D.S."/>
            <person name="Martin F."/>
            <person name="Nordberg H.P."/>
            <person name="Cantor M.N."/>
            <person name="Hua S.X."/>
        </authorList>
    </citation>
    <scope>NUCLEOTIDE SEQUENCE [LARGE SCALE GENOMIC DNA]</scope>
    <source>
        <strain evidence="1 2">F 1598</strain>
    </source>
</reference>
<name>A0A0C3FXG8_PILCF</name>
<evidence type="ECO:0000313" key="1">
    <source>
        <dbReference type="EMBL" id="KIM88985.1"/>
    </source>
</evidence>
<dbReference type="InParanoid" id="A0A0C3FXG8"/>
<accession>A0A0C3FXG8</accession>
<gene>
    <name evidence="1" type="ORF">PILCRDRAFT_246811</name>
</gene>
<dbReference type="HOGENOM" id="CLU_2427812_0_0_1"/>
<dbReference type="AlphaFoldDB" id="A0A0C3FXG8"/>
<dbReference type="Proteomes" id="UP000054166">
    <property type="component" value="Unassembled WGS sequence"/>
</dbReference>
<proteinExistence type="predicted"/>
<protein>
    <submittedName>
        <fullName evidence="1">Uncharacterized protein</fullName>
    </submittedName>
</protein>
<reference evidence="2" key="2">
    <citation type="submission" date="2015-01" db="EMBL/GenBank/DDBJ databases">
        <title>Evolutionary Origins and Diversification of the Mycorrhizal Mutualists.</title>
        <authorList>
            <consortium name="DOE Joint Genome Institute"/>
            <consortium name="Mycorrhizal Genomics Consortium"/>
            <person name="Kohler A."/>
            <person name="Kuo A."/>
            <person name="Nagy L.G."/>
            <person name="Floudas D."/>
            <person name="Copeland A."/>
            <person name="Barry K.W."/>
            <person name="Cichocki N."/>
            <person name="Veneault-Fourrey C."/>
            <person name="LaButti K."/>
            <person name="Lindquist E.A."/>
            <person name="Lipzen A."/>
            <person name="Lundell T."/>
            <person name="Morin E."/>
            <person name="Murat C."/>
            <person name="Riley R."/>
            <person name="Ohm R."/>
            <person name="Sun H."/>
            <person name="Tunlid A."/>
            <person name="Henrissat B."/>
            <person name="Grigoriev I.V."/>
            <person name="Hibbett D.S."/>
            <person name="Martin F."/>
        </authorList>
    </citation>
    <scope>NUCLEOTIDE SEQUENCE [LARGE SCALE GENOMIC DNA]</scope>
    <source>
        <strain evidence="2">F 1598</strain>
    </source>
</reference>
<keyword evidence="2" id="KW-1185">Reference proteome</keyword>
<dbReference type="EMBL" id="KN832976">
    <property type="protein sequence ID" value="KIM88985.1"/>
    <property type="molecule type" value="Genomic_DNA"/>
</dbReference>